<sequence>MKFLRPIIVLTVSTWLLVGVAYPLVMTGISQVVFPWQANGSPVRIGTTVVASRHVGQYFDENQYFWGRPSATIPPYNPAASTASNLGPTNRLLISHIVQRIHTLKATIPGLRTNQIPASLVESSGSGLDPDISVQAALIQIPRVAKATGLSPAVLKHLVDSQILGPQFGIFGVQRINVVQLNLALYKLVHRG</sequence>
<evidence type="ECO:0000256" key="6">
    <source>
        <dbReference type="ARBA" id="ARBA00022840"/>
    </source>
</evidence>
<dbReference type="PANTHER" id="PTHR30042">
    <property type="entry name" value="POTASSIUM-TRANSPORTING ATPASE C CHAIN"/>
    <property type="match status" value="1"/>
</dbReference>
<name>A0ABN5H2L8_9FIRM</name>
<dbReference type="InterPro" id="IPR003820">
    <property type="entry name" value="KdpC"/>
</dbReference>
<dbReference type="EMBL" id="CP019454">
    <property type="protein sequence ID" value="AUW94074.1"/>
    <property type="molecule type" value="Genomic_DNA"/>
</dbReference>
<evidence type="ECO:0000313" key="12">
    <source>
        <dbReference type="EMBL" id="AUW94074.1"/>
    </source>
</evidence>
<keyword evidence="1 11" id="KW-0813">Transport</keyword>
<dbReference type="Proteomes" id="UP000325292">
    <property type="component" value="Chromosome"/>
</dbReference>
<keyword evidence="2 11" id="KW-1003">Cell membrane</keyword>
<evidence type="ECO:0000256" key="11">
    <source>
        <dbReference type="HAMAP-Rule" id="MF_00276"/>
    </source>
</evidence>
<evidence type="ECO:0000256" key="9">
    <source>
        <dbReference type="ARBA" id="ARBA00023065"/>
    </source>
</evidence>
<comment type="subcellular location">
    <subcellularLocation>
        <location evidence="11">Cell membrane</location>
        <topology evidence="11">Single-pass membrane protein</topology>
    </subcellularLocation>
</comment>
<dbReference type="PANTHER" id="PTHR30042:SF2">
    <property type="entry name" value="POTASSIUM-TRANSPORTING ATPASE KDPC SUBUNIT"/>
    <property type="match status" value="1"/>
</dbReference>
<dbReference type="PIRSF" id="PIRSF001296">
    <property type="entry name" value="K_ATPase_KdpC"/>
    <property type="match status" value="1"/>
</dbReference>
<gene>
    <name evidence="11" type="primary">kdpC</name>
    <name evidence="12" type="ORF">BXT84_09020</name>
</gene>
<dbReference type="NCBIfam" id="NF001454">
    <property type="entry name" value="PRK00315.1"/>
    <property type="match status" value="1"/>
</dbReference>
<evidence type="ECO:0000313" key="13">
    <source>
        <dbReference type="Proteomes" id="UP000325292"/>
    </source>
</evidence>
<keyword evidence="13" id="KW-1185">Reference proteome</keyword>
<evidence type="ECO:0000256" key="2">
    <source>
        <dbReference type="ARBA" id="ARBA00022475"/>
    </source>
</evidence>
<evidence type="ECO:0000256" key="5">
    <source>
        <dbReference type="ARBA" id="ARBA00022741"/>
    </source>
</evidence>
<evidence type="ECO:0000256" key="4">
    <source>
        <dbReference type="ARBA" id="ARBA00022692"/>
    </source>
</evidence>
<keyword evidence="10 11" id="KW-0472">Membrane</keyword>
<dbReference type="Pfam" id="PF02669">
    <property type="entry name" value="KdpC"/>
    <property type="match status" value="1"/>
</dbReference>
<evidence type="ECO:0000256" key="8">
    <source>
        <dbReference type="ARBA" id="ARBA00022989"/>
    </source>
</evidence>
<keyword evidence="9 11" id="KW-0406">Ion transport</keyword>
<accession>A0ABN5H2L8</accession>
<keyword evidence="6 11" id="KW-0067">ATP-binding</keyword>
<reference evidence="12 13" key="1">
    <citation type="journal article" date="2019" name="Sci. Rep.">
        <title>Sulfobacillus thermotolerans: new insights into resistance and metabolic capacities of acidophilic chemolithotrophs.</title>
        <authorList>
            <person name="Panyushkina A.E."/>
            <person name="Babenko V.V."/>
            <person name="Nikitina A.S."/>
            <person name="Selezneva O.V."/>
            <person name="Tsaplina I.A."/>
            <person name="Letarova M.A."/>
            <person name="Kostryukova E.S."/>
            <person name="Letarov A.V."/>
        </authorList>
    </citation>
    <scope>NUCLEOTIDE SEQUENCE [LARGE SCALE GENOMIC DNA]</scope>
    <source>
        <strain evidence="12 13">Kr1</strain>
    </source>
</reference>
<keyword evidence="8 11" id="KW-1133">Transmembrane helix</keyword>
<evidence type="ECO:0000256" key="3">
    <source>
        <dbReference type="ARBA" id="ARBA00022538"/>
    </source>
</evidence>
<dbReference type="NCBIfam" id="TIGR00681">
    <property type="entry name" value="kdpC"/>
    <property type="match status" value="1"/>
</dbReference>
<proteinExistence type="inferred from homology"/>
<keyword evidence="4 11" id="KW-0812">Transmembrane</keyword>
<dbReference type="HAMAP" id="MF_00276">
    <property type="entry name" value="KdpC"/>
    <property type="match status" value="1"/>
</dbReference>
<evidence type="ECO:0000256" key="10">
    <source>
        <dbReference type="ARBA" id="ARBA00023136"/>
    </source>
</evidence>
<comment type="function">
    <text evidence="11">Part of the high-affinity ATP-driven potassium transport (or Kdp) system, which catalyzes the hydrolysis of ATP coupled with the electrogenic transport of potassium into the cytoplasm. This subunit acts as a catalytic chaperone that increases the ATP-binding affinity of the ATP-hydrolyzing subunit KdpB by the formation of a transient KdpB/KdpC/ATP ternary complex.</text>
</comment>
<keyword evidence="3 11" id="KW-0633">Potassium transport</keyword>
<keyword evidence="5 11" id="KW-0547">Nucleotide-binding</keyword>
<keyword evidence="7 11" id="KW-0630">Potassium</keyword>
<comment type="similarity">
    <text evidence="11">Belongs to the KdpC family.</text>
</comment>
<protein>
    <recommendedName>
        <fullName evidence="11">Potassium-transporting ATPase KdpC subunit</fullName>
    </recommendedName>
    <alternativeName>
        <fullName evidence="11">ATP phosphohydrolase [potassium-transporting] C chain</fullName>
    </alternativeName>
    <alternativeName>
        <fullName evidence="11">Potassium-binding and translocating subunit C</fullName>
    </alternativeName>
    <alternativeName>
        <fullName evidence="11">Potassium-translocating ATPase C chain</fullName>
    </alternativeName>
</protein>
<organism evidence="12 13">
    <name type="scientific">Sulfobacillus thermotolerans</name>
    <dbReference type="NCBI Taxonomy" id="338644"/>
    <lineage>
        <taxon>Bacteria</taxon>
        <taxon>Bacillati</taxon>
        <taxon>Bacillota</taxon>
        <taxon>Clostridia</taxon>
        <taxon>Eubacteriales</taxon>
        <taxon>Clostridiales Family XVII. Incertae Sedis</taxon>
        <taxon>Sulfobacillus</taxon>
    </lineage>
</organism>
<comment type="subunit">
    <text evidence="11">The system is composed of three essential subunits: KdpA, KdpB and KdpC.</text>
</comment>
<evidence type="ECO:0000256" key="7">
    <source>
        <dbReference type="ARBA" id="ARBA00022958"/>
    </source>
</evidence>
<evidence type="ECO:0000256" key="1">
    <source>
        <dbReference type="ARBA" id="ARBA00022448"/>
    </source>
</evidence>